<evidence type="ECO:0000256" key="2">
    <source>
        <dbReference type="ARBA" id="ARBA00023125"/>
    </source>
</evidence>
<organism evidence="6 7">
    <name type="scientific">Aspergillus puulaauensis</name>
    <dbReference type="NCBI Taxonomy" id="1220207"/>
    <lineage>
        <taxon>Eukaryota</taxon>
        <taxon>Fungi</taxon>
        <taxon>Dikarya</taxon>
        <taxon>Ascomycota</taxon>
        <taxon>Pezizomycotina</taxon>
        <taxon>Eurotiomycetes</taxon>
        <taxon>Eurotiomycetidae</taxon>
        <taxon>Eurotiales</taxon>
        <taxon>Aspergillaceae</taxon>
        <taxon>Aspergillus</taxon>
    </lineage>
</organism>
<dbReference type="PROSITE" id="PS50048">
    <property type="entry name" value="ZN2_CY6_FUNGAL_2"/>
    <property type="match status" value="1"/>
</dbReference>
<keyword evidence="7" id="KW-1185">Reference proteome</keyword>
<evidence type="ECO:0000313" key="6">
    <source>
        <dbReference type="EMBL" id="BCS25217.1"/>
    </source>
</evidence>
<sequence>MDINSPIKRRRTRDDRRRAAHACDRCRRLKERCDGGIPCTRCTQLRRHCEFKLHFASPAPIRSPEVNVQELIERVTYLEKILQHKVNGISLDVDSLRRMARALDEDEHRKRAANQEDEDPIEEVCTIDPVEDTTTHYSGQFSYWNFSMRVKRHI</sequence>
<dbReference type="Gene3D" id="4.10.240.10">
    <property type="entry name" value="Zn(2)-C6 fungal-type DNA-binding domain"/>
    <property type="match status" value="1"/>
</dbReference>
<proteinExistence type="predicted"/>
<reference evidence="6" key="2">
    <citation type="submission" date="2021-02" db="EMBL/GenBank/DDBJ databases">
        <title>Aspergillus puulaauensis MK2 genome sequence.</title>
        <authorList>
            <person name="Futagami T."/>
            <person name="Mori K."/>
            <person name="Kadooka C."/>
            <person name="Tanaka T."/>
        </authorList>
    </citation>
    <scope>NUCLEOTIDE SEQUENCE</scope>
    <source>
        <strain evidence="6">MK2</strain>
    </source>
</reference>
<evidence type="ECO:0000256" key="1">
    <source>
        <dbReference type="ARBA" id="ARBA00023015"/>
    </source>
</evidence>
<dbReference type="Pfam" id="PF00172">
    <property type="entry name" value="Zn_clus"/>
    <property type="match status" value="1"/>
</dbReference>
<dbReference type="InterPro" id="IPR036864">
    <property type="entry name" value="Zn2-C6_fun-type_DNA-bd_sf"/>
</dbReference>
<dbReference type="CDD" id="cd00067">
    <property type="entry name" value="GAL4"/>
    <property type="match status" value="1"/>
</dbReference>
<dbReference type="GO" id="GO:0003677">
    <property type="term" value="F:DNA binding"/>
    <property type="evidence" value="ECO:0007669"/>
    <property type="project" value="UniProtKB-KW"/>
</dbReference>
<dbReference type="AlphaFoldDB" id="A0A7R7XPW3"/>
<dbReference type="PROSITE" id="PS00463">
    <property type="entry name" value="ZN2_CY6_FUNGAL_1"/>
    <property type="match status" value="1"/>
</dbReference>
<dbReference type="PANTHER" id="PTHR46910:SF23">
    <property type="entry name" value="THIAMINE REPRESSIBLE GENES REGULATORY PROTEIN THI1"/>
    <property type="match status" value="1"/>
</dbReference>
<name>A0A7R7XPW3_9EURO</name>
<protein>
    <recommendedName>
        <fullName evidence="5">Zn(2)-C6 fungal-type domain-containing protein</fullName>
    </recommendedName>
</protein>
<dbReference type="Proteomes" id="UP000654913">
    <property type="component" value="Chromosome 4"/>
</dbReference>
<dbReference type="InterPro" id="IPR050987">
    <property type="entry name" value="AtrR-like"/>
</dbReference>
<evidence type="ECO:0000256" key="3">
    <source>
        <dbReference type="ARBA" id="ARBA00023163"/>
    </source>
</evidence>
<keyword evidence="1" id="KW-0805">Transcription regulation</keyword>
<dbReference type="GO" id="GO:0000981">
    <property type="term" value="F:DNA-binding transcription factor activity, RNA polymerase II-specific"/>
    <property type="evidence" value="ECO:0007669"/>
    <property type="project" value="InterPro"/>
</dbReference>
<dbReference type="InterPro" id="IPR001138">
    <property type="entry name" value="Zn2Cys6_DnaBD"/>
</dbReference>
<dbReference type="RefSeq" id="XP_041557411.1">
    <property type="nucleotide sequence ID" value="XM_041704869.1"/>
</dbReference>
<dbReference type="GO" id="GO:0008270">
    <property type="term" value="F:zinc ion binding"/>
    <property type="evidence" value="ECO:0007669"/>
    <property type="project" value="InterPro"/>
</dbReference>
<dbReference type="SMART" id="SM00066">
    <property type="entry name" value="GAL4"/>
    <property type="match status" value="1"/>
</dbReference>
<feature type="domain" description="Zn(2)-C6 fungal-type" evidence="5">
    <location>
        <begin position="22"/>
        <end position="51"/>
    </location>
</feature>
<evidence type="ECO:0000259" key="5">
    <source>
        <dbReference type="PROSITE" id="PS50048"/>
    </source>
</evidence>
<accession>A0A7R7XPW3</accession>
<keyword evidence="3" id="KW-0804">Transcription</keyword>
<dbReference type="GeneID" id="64975222"/>
<reference evidence="6" key="1">
    <citation type="submission" date="2021-01" db="EMBL/GenBank/DDBJ databases">
        <authorList>
            <consortium name="Aspergillus puulaauensis MK2 genome sequencing consortium"/>
            <person name="Kazuki M."/>
            <person name="Futagami T."/>
        </authorList>
    </citation>
    <scope>NUCLEOTIDE SEQUENCE</scope>
    <source>
        <strain evidence="6">MK2</strain>
    </source>
</reference>
<evidence type="ECO:0000313" key="7">
    <source>
        <dbReference type="Proteomes" id="UP000654913"/>
    </source>
</evidence>
<dbReference type="KEGG" id="apuu:APUU_41661S"/>
<dbReference type="EMBL" id="AP024446">
    <property type="protein sequence ID" value="BCS25217.1"/>
    <property type="molecule type" value="Genomic_DNA"/>
</dbReference>
<evidence type="ECO:0000256" key="4">
    <source>
        <dbReference type="ARBA" id="ARBA00023242"/>
    </source>
</evidence>
<dbReference type="OrthoDB" id="5427854at2759"/>
<keyword evidence="4" id="KW-0539">Nucleus</keyword>
<dbReference type="PANTHER" id="PTHR46910">
    <property type="entry name" value="TRANSCRIPTION FACTOR PDR1"/>
    <property type="match status" value="1"/>
</dbReference>
<keyword evidence="2" id="KW-0238">DNA-binding</keyword>
<dbReference type="SUPFAM" id="SSF57701">
    <property type="entry name" value="Zn2/Cys6 DNA-binding domain"/>
    <property type="match status" value="1"/>
</dbReference>
<gene>
    <name evidence="6" type="ORF">APUU_41661S</name>
</gene>